<reference evidence="3" key="1">
    <citation type="submission" date="2020-06" db="EMBL/GenBank/DDBJ databases">
        <authorList>
            <consortium name="Plant Systems Biology data submission"/>
        </authorList>
    </citation>
    <scope>NUCLEOTIDE SEQUENCE</scope>
    <source>
        <strain evidence="3">D6</strain>
    </source>
</reference>
<dbReference type="Proteomes" id="UP001153069">
    <property type="component" value="Unassembled WGS sequence"/>
</dbReference>
<sequence length="263" mass="29434">MRIENGHGVEVRHLSWTTSDKKVGGKKGGNHEGGTNKGEDWSDVVVVVGGVEFHESSHFLRAGSDYFEAAFRSGMKEAETKRFEFPDKDPEGWKLIKSFLEPFSNVSVSAKDAEKLLPWLDEFCMPKGLELCDQKPDTMAAERFREQPSSLSAEQREERNTVPALKYLLGNQCSIQPSTYEDYLLLLCPEGAGVEVVVSIRTKENMSVLFEAMQSDEHCCNEFWKLIQCHLPTSGSSSSDKVSILSLEHLPALVACEIQKKRS</sequence>
<dbReference type="InterPro" id="IPR011333">
    <property type="entry name" value="SKP1/BTB/POZ_sf"/>
</dbReference>
<accession>A0A9N8ELK0</accession>
<evidence type="ECO:0000256" key="1">
    <source>
        <dbReference type="SAM" id="MobiDB-lite"/>
    </source>
</evidence>
<comment type="caution">
    <text evidence="3">The sequence shown here is derived from an EMBL/GenBank/DDBJ whole genome shotgun (WGS) entry which is preliminary data.</text>
</comment>
<organism evidence="3 4">
    <name type="scientific">Seminavis robusta</name>
    <dbReference type="NCBI Taxonomy" id="568900"/>
    <lineage>
        <taxon>Eukaryota</taxon>
        <taxon>Sar</taxon>
        <taxon>Stramenopiles</taxon>
        <taxon>Ochrophyta</taxon>
        <taxon>Bacillariophyta</taxon>
        <taxon>Bacillariophyceae</taxon>
        <taxon>Bacillariophycidae</taxon>
        <taxon>Naviculales</taxon>
        <taxon>Naviculaceae</taxon>
        <taxon>Seminavis</taxon>
    </lineage>
</organism>
<protein>
    <recommendedName>
        <fullName evidence="2">BTB domain-containing protein</fullName>
    </recommendedName>
</protein>
<dbReference type="PROSITE" id="PS50097">
    <property type="entry name" value="BTB"/>
    <property type="match status" value="1"/>
</dbReference>
<dbReference type="InterPro" id="IPR000210">
    <property type="entry name" value="BTB/POZ_dom"/>
</dbReference>
<dbReference type="SUPFAM" id="SSF54695">
    <property type="entry name" value="POZ domain"/>
    <property type="match status" value="1"/>
</dbReference>
<keyword evidence="4" id="KW-1185">Reference proteome</keyword>
<evidence type="ECO:0000259" key="2">
    <source>
        <dbReference type="PROSITE" id="PS50097"/>
    </source>
</evidence>
<gene>
    <name evidence="3" type="ORF">SEMRO_1316_G262110.1</name>
</gene>
<evidence type="ECO:0000313" key="4">
    <source>
        <dbReference type="Proteomes" id="UP001153069"/>
    </source>
</evidence>
<evidence type="ECO:0000313" key="3">
    <source>
        <dbReference type="EMBL" id="CAB9522555.1"/>
    </source>
</evidence>
<dbReference type="EMBL" id="CAICTM010001314">
    <property type="protein sequence ID" value="CAB9522555.1"/>
    <property type="molecule type" value="Genomic_DNA"/>
</dbReference>
<dbReference type="OrthoDB" id="9620072at2759"/>
<dbReference type="AlphaFoldDB" id="A0A9N8ELK0"/>
<proteinExistence type="predicted"/>
<name>A0A9N8ELK0_9STRA</name>
<dbReference type="Gene3D" id="3.30.710.10">
    <property type="entry name" value="Potassium Channel Kv1.1, Chain A"/>
    <property type="match status" value="1"/>
</dbReference>
<dbReference type="CDD" id="cd18186">
    <property type="entry name" value="BTB_POZ_ZBTB_KLHL-like"/>
    <property type="match status" value="1"/>
</dbReference>
<feature type="region of interest" description="Disordered" evidence="1">
    <location>
        <begin position="19"/>
        <end position="39"/>
    </location>
</feature>
<dbReference type="Pfam" id="PF00651">
    <property type="entry name" value="BTB"/>
    <property type="match status" value="1"/>
</dbReference>
<feature type="domain" description="BTB" evidence="2">
    <location>
        <begin position="42"/>
        <end position="100"/>
    </location>
</feature>
<dbReference type="SMART" id="SM00225">
    <property type="entry name" value="BTB"/>
    <property type="match status" value="1"/>
</dbReference>